<dbReference type="GeneID" id="90957443"/>
<dbReference type="EMBL" id="NQIK02000007">
    <property type="protein sequence ID" value="KAF7568329.1"/>
    <property type="molecule type" value="Genomic_DNA"/>
</dbReference>
<dbReference type="KEGG" id="ptrr:90957443"/>
<proteinExistence type="predicted"/>
<comment type="caution">
    <text evidence="1">The sequence shown here is derived from an EMBL/GenBank/DDBJ whole genome shotgun (WGS) entry which is preliminary data.</text>
</comment>
<sequence length="59" mass="6581">MKFFITLACALFTSSAVAAPLLTKDIDARAAAPQVCDCKYFFKDFQPLFGYYLGPKDFC</sequence>
<evidence type="ECO:0000313" key="2">
    <source>
        <dbReference type="Proteomes" id="UP000245464"/>
    </source>
</evidence>
<dbReference type="Proteomes" id="UP000245464">
    <property type="component" value="Chromosome 7"/>
</dbReference>
<dbReference type="AlphaFoldDB" id="A0A5M9L3M9"/>
<evidence type="ECO:0000313" key="1">
    <source>
        <dbReference type="EMBL" id="KAF7568329.1"/>
    </source>
</evidence>
<dbReference type="RefSeq" id="XP_065960919.1">
    <property type="nucleotide sequence ID" value="XM_066108927.1"/>
</dbReference>
<organism evidence="1 2">
    <name type="scientific">Pyrenophora tritici-repentis</name>
    <dbReference type="NCBI Taxonomy" id="45151"/>
    <lineage>
        <taxon>Eukaryota</taxon>
        <taxon>Fungi</taxon>
        <taxon>Dikarya</taxon>
        <taxon>Ascomycota</taxon>
        <taxon>Pezizomycotina</taxon>
        <taxon>Dothideomycetes</taxon>
        <taxon>Pleosporomycetidae</taxon>
        <taxon>Pleosporales</taxon>
        <taxon>Pleosporineae</taxon>
        <taxon>Pleosporaceae</taxon>
        <taxon>Pyrenophora</taxon>
    </lineage>
</organism>
<accession>A0A5M9L3M9</accession>
<protein>
    <submittedName>
        <fullName evidence="1">Uncharacterized protein</fullName>
    </submittedName>
</protein>
<gene>
    <name evidence="1" type="ORF">PtrM4_129420</name>
</gene>
<reference evidence="1" key="1">
    <citation type="journal article" date="2018" name="BMC Genomics">
        <title>Comparative genomics of the wheat fungal pathogen Pyrenophora tritici-repentis reveals chromosomal variations and genome plasticity.</title>
        <authorList>
            <person name="Moolhuijzen P."/>
            <person name="See P.T."/>
            <person name="Hane J.K."/>
            <person name="Shi G."/>
            <person name="Liu Z."/>
            <person name="Oliver R.P."/>
            <person name="Moffat C.S."/>
        </authorList>
    </citation>
    <scope>NUCLEOTIDE SEQUENCE [LARGE SCALE GENOMIC DNA]</scope>
    <source>
        <strain evidence="1">M4</strain>
    </source>
</reference>
<name>A0A5M9L3M9_9PLEO</name>